<evidence type="ECO:0000256" key="5">
    <source>
        <dbReference type="ARBA" id="ARBA00013189"/>
    </source>
</evidence>
<comment type="cofactor">
    <cofactor evidence="2 10">
        <name>NAD(+)</name>
        <dbReference type="ChEBI" id="CHEBI:57540"/>
    </cofactor>
</comment>
<evidence type="ECO:0000256" key="8">
    <source>
        <dbReference type="ARBA" id="ARBA00023144"/>
    </source>
</evidence>
<evidence type="ECO:0000256" key="6">
    <source>
        <dbReference type="ARBA" id="ARBA00018569"/>
    </source>
</evidence>
<dbReference type="RefSeq" id="WP_031383484.1">
    <property type="nucleotide sequence ID" value="NZ_BAABKI010000028.1"/>
</dbReference>
<protein>
    <recommendedName>
        <fullName evidence="6 10">UDP-glucose 4-epimerase</fullName>
        <ecNumber evidence="5 10">5.1.3.2</ecNumber>
    </recommendedName>
</protein>
<evidence type="ECO:0000256" key="10">
    <source>
        <dbReference type="RuleBase" id="RU366046"/>
    </source>
</evidence>
<dbReference type="Gene3D" id="3.40.50.720">
    <property type="entry name" value="NAD(P)-binding Rossmann-like Domain"/>
    <property type="match status" value="1"/>
</dbReference>
<comment type="caution">
    <text evidence="12">The sequence shown here is derived from an EMBL/GenBank/DDBJ whole genome shotgun (WGS) entry which is preliminary data.</text>
</comment>
<name>A0ABP9RJC8_9GAMM</name>
<comment type="subunit">
    <text evidence="10">Homodimer.</text>
</comment>
<dbReference type="InterPro" id="IPR005886">
    <property type="entry name" value="UDP_G4E"/>
</dbReference>
<dbReference type="Pfam" id="PF01370">
    <property type="entry name" value="Epimerase"/>
    <property type="match status" value="1"/>
</dbReference>
<evidence type="ECO:0000256" key="9">
    <source>
        <dbReference type="ARBA" id="ARBA00023235"/>
    </source>
</evidence>
<sequence length="339" mass="37014">MKILVTGGAGYIGSHAVLALLEAGHRVVVVDSLVNSSREALRRVERLSGCKLVFVQGDIRDRALLGDLFATHGIEAVMHFAGLKAVGESVSKPLDYYASNVSGSITLCQAMATAGVFRLAFSSSATVYGEPHDTPIREDFPTGMPANPYGRSKLMVEEVLEDVAHSDARWSIAVLRYFNPAGAHESGEIGEDPRDIPNNLLPYIAQVAIGRRERLTVFGDDYATPDGTGVRDYIHVVDLAEGHLKALDLLQRQSGIHVWNLGTGRGYSVLEMIKAFEQASERSVAYAIGPRRDGDIAACWADPGKARKELGWHAQRGLDAMMADTWRWQSRHPDGYRDA</sequence>
<evidence type="ECO:0000256" key="7">
    <source>
        <dbReference type="ARBA" id="ARBA00023027"/>
    </source>
</evidence>
<accession>A0ABP9RJC8</accession>
<dbReference type="PANTHER" id="PTHR43725">
    <property type="entry name" value="UDP-GLUCOSE 4-EPIMERASE"/>
    <property type="match status" value="1"/>
</dbReference>
<organism evidence="12 13">
    <name type="scientific">Modicisalibacter zincidurans</name>
    <dbReference type="NCBI Taxonomy" id="1178777"/>
    <lineage>
        <taxon>Bacteria</taxon>
        <taxon>Pseudomonadati</taxon>
        <taxon>Pseudomonadota</taxon>
        <taxon>Gammaproteobacteria</taxon>
        <taxon>Oceanospirillales</taxon>
        <taxon>Halomonadaceae</taxon>
        <taxon>Modicisalibacter</taxon>
    </lineage>
</organism>
<keyword evidence="8" id="KW-0299">Galactose metabolism</keyword>
<evidence type="ECO:0000256" key="4">
    <source>
        <dbReference type="ARBA" id="ARBA00007637"/>
    </source>
</evidence>
<comment type="similarity">
    <text evidence="4 10">Belongs to the NAD(P)-dependent epimerase/dehydratase family.</text>
</comment>
<keyword evidence="10" id="KW-0119">Carbohydrate metabolism</keyword>
<dbReference type="InterPro" id="IPR001509">
    <property type="entry name" value="Epimerase_deHydtase"/>
</dbReference>
<dbReference type="Proteomes" id="UP001500074">
    <property type="component" value="Unassembled WGS sequence"/>
</dbReference>
<dbReference type="InterPro" id="IPR036291">
    <property type="entry name" value="NAD(P)-bd_dom_sf"/>
</dbReference>
<evidence type="ECO:0000256" key="1">
    <source>
        <dbReference type="ARBA" id="ARBA00000083"/>
    </source>
</evidence>
<reference evidence="13" key="1">
    <citation type="journal article" date="2019" name="Int. J. Syst. Evol. Microbiol.">
        <title>The Global Catalogue of Microorganisms (GCM) 10K type strain sequencing project: providing services to taxonomists for standard genome sequencing and annotation.</title>
        <authorList>
            <consortium name="The Broad Institute Genomics Platform"/>
            <consortium name="The Broad Institute Genome Sequencing Center for Infectious Disease"/>
            <person name="Wu L."/>
            <person name="Ma J."/>
        </authorList>
    </citation>
    <scope>NUCLEOTIDE SEQUENCE [LARGE SCALE GENOMIC DNA]</scope>
    <source>
        <strain evidence="13">JCM 18472</strain>
    </source>
</reference>
<keyword evidence="9 10" id="KW-0413">Isomerase</keyword>
<comment type="catalytic activity">
    <reaction evidence="1 10">
        <text>UDP-alpha-D-glucose = UDP-alpha-D-galactose</text>
        <dbReference type="Rhea" id="RHEA:22168"/>
        <dbReference type="ChEBI" id="CHEBI:58885"/>
        <dbReference type="ChEBI" id="CHEBI:66914"/>
        <dbReference type="EC" id="5.1.3.2"/>
    </reaction>
</comment>
<evidence type="ECO:0000259" key="11">
    <source>
        <dbReference type="Pfam" id="PF01370"/>
    </source>
</evidence>
<keyword evidence="7 10" id="KW-0520">NAD</keyword>
<gene>
    <name evidence="12" type="primary">galE</name>
    <name evidence="12" type="ORF">GCM10023342_28850</name>
</gene>
<feature type="domain" description="NAD-dependent epimerase/dehydratase" evidence="11">
    <location>
        <begin position="3"/>
        <end position="262"/>
    </location>
</feature>
<evidence type="ECO:0000256" key="2">
    <source>
        <dbReference type="ARBA" id="ARBA00001911"/>
    </source>
</evidence>
<evidence type="ECO:0000256" key="3">
    <source>
        <dbReference type="ARBA" id="ARBA00004947"/>
    </source>
</evidence>
<dbReference type="EMBL" id="BAABKI010000028">
    <property type="protein sequence ID" value="GAA5178413.1"/>
    <property type="molecule type" value="Genomic_DNA"/>
</dbReference>
<dbReference type="PRINTS" id="PR01713">
    <property type="entry name" value="NUCEPIMERASE"/>
</dbReference>
<dbReference type="NCBIfam" id="TIGR01179">
    <property type="entry name" value="galE"/>
    <property type="match status" value="1"/>
</dbReference>
<dbReference type="CDD" id="cd05247">
    <property type="entry name" value="UDP_G4E_1_SDR_e"/>
    <property type="match status" value="1"/>
</dbReference>
<evidence type="ECO:0000313" key="13">
    <source>
        <dbReference type="Proteomes" id="UP001500074"/>
    </source>
</evidence>
<proteinExistence type="inferred from homology"/>
<keyword evidence="13" id="KW-1185">Reference proteome</keyword>
<dbReference type="EC" id="5.1.3.2" evidence="5 10"/>
<evidence type="ECO:0000313" key="12">
    <source>
        <dbReference type="EMBL" id="GAA5178413.1"/>
    </source>
</evidence>
<dbReference type="Gene3D" id="3.90.25.10">
    <property type="entry name" value="UDP-galactose 4-epimerase, domain 1"/>
    <property type="match status" value="1"/>
</dbReference>
<comment type="pathway">
    <text evidence="3 10">Carbohydrate metabolism; galactose metabolism.</text>
</comment>
<dbReference type="NCBIfam" id="NF007956">
    <property type="entry name" value="PRK10675.1"/>
    <property type="match status" value="1"/>
</dbReference>
<dbReference type="SUPFAM" id="SSF51735">
    <property type="entry name" value="NAD(P)-binding Rossmann-fold domains"/>
    <property type="match status" value="1"/>
</dbReference>
<dbReference type="PANTHER" id="PTHR43725:SF47">
    <property type="entry name" value="UDP-GLUCOSE 4-EPIMERASE"/>
    <property type="match status" value="1"/>
</dbReference>